<dbReference type="Proteomes" id="UP001151760">
    <property type="component" value="Unassembled WGS sequence"/>
</dbReference>
<evidence type="ECO:0000313" key="2">
    <source>
        <dbReference type="EMBL" id="GJT17319.1"/>
    </source>
</evidence>
<accession>A0ABQ5BWS3</accession>
<comment type="caution">
    <text evidence="2">The sequence shown here is derived from an EMBL/GenBank/DDBJ whole genome shotgun (WGS) entry which is preliminary data.</text>
</comment>
<proteinExistence type="predicted"/>
<protein>
    <recommendedName>
        <fullName evidence="4">Integrase, catalytic region, zinc finger, CCHC-type, peptidase aspartic, catalytic</fullName>
    </recommendedName>
</protein>
<sequence>MSTSNTHQQSLADASSETRPPMVESASYIPWVSHFRRYLKRKRENRKWLNKAINEGPYVFKNYTPIDSQTPMMQTEEVLTRDDLKHYEAEIEAINLILFSIPNEIYNSMDACTTAKAIWERVERLMPGTVQNKVDRETRFNNEFDQFVVEPGEALKYVTQVRLAKRLTEDTYDYLFDYIQQFEKLVNASRAKKLEKSHDPLALVAYTSSSSRTTSPYYVTHPSLVVNYNDDYQGRLCTSSNTKNEAIVQDDRVNIQSRNFGNDGRNTRHLYIQEEIIKGNNVHNDAGNIQRTLRTMSSRSATNVQCYNCSEKGVTLTDEQNDFLVADATRMEEIEELSANICLMARIQPPNIDYDAGLSYDYEFLNEVETQSTSYVNPLFAKDNQEKNELSTTWKQNEFLNDQLLEAKLKYEIECCVLLSDECVNNYVQDEIEKIQRDSIEIQEGMQKRIKILENDVQKCQKQSLDFELQIQHEKERRKSESSLKTVCETSWISKMENIENENVSLEFKVQSLIKERENVKLEYQKLFDSIKKTRTQTQGEINELIEHVTQKTYAYAEVRAHNQDLLITISKLKAKLKNDKKGKSVNTKFDKTNVSNKLVCVTPLNKQDFQNKIVAPKTEEKHVLSKTVTLQTSPNKQKAVERNNNVIAPGMYKVNNTKKHETNTNKAKGVLSSTRLKAASSVRVPLNSASSFKNSALSNTKKSSKRVEVSNRTNKKPNVASKNVVLNKKIVNDDDVTKKLLKRMIRALFTTARTAKSTCEDTTPVVSKTMFAVKTTQSKSLDTTPVVSKTKIVVVTPLSAKNKVVQIVLWIVNSGFSKHMTGDHLLLKNFIEKFLGLGHNLFSVGQFCDDDLEVAFRLKSCYVQNLEGDDLLIGARESNLHTISISDMAPSSPVCLMSKATSTKS</sequence>
<reference evidence="2" key="1">
    <citation type="journal article" date="2022" name="Int. J. Mol. Sci.">
        <title>Draft Genome of Tanacetum Coccineum: Genomic Comparison of Closely Related Tanacetum-Family Plants.</title>
        <authorList>
            <person name="Yamashiro T."/>
            <person name="Shiraishi A."/>
            <person name="Nakayama K."/>
            <person name="Satake H."/>
        </authorList>
    </citation>
    <scope>NUCLEOTIDE SEQUENCE</scope>
</reference>
<name>A0ABQ5BWS3_9ASTR</name>
<evidence type="ECO:0000313" key="3">
    <source>
        <dbReference type="Proteomes" id="UP001151760"/>
    </source>
</evidence>
<reference evidence="2" key="2">
    <citation type="submission" date="2022-01" db="EMBL/GenBank/DDBJ databases">
        <authorList>
            <person name="Yamashiro T."/>
            <person name="Shiraishi A."/>
            <person name="Satake H."/>
            <person name="Nakayama K."/>
        </authorList>
    </citation>
    <scope>NUCLEOTIDE SEQUENCE</scope>
</reference>
<dbReference type="EMBL" id="BQNB010013546">
    <property type="protein sequence ID" value="GJT17319.1"/>
    <property type="molecule type" value="Genomic_DNA"/>
</dbReference>
<keyword evidence="3" id="KW-1185">Reference proteome</keyword>
<evidence type="ECO:0008006" key="4">
    <source>
        <dbReference type="Google" id="ProtNLM"/>
    </source>
</evidence>
<organism evidence="2 3">
    <name type="scientific">Tanacetum coccineum</name>
    <dbReference type="NCBI Taxonomy" id="301880"/>
    <lineage>
        <taxon>Eukaryota</taxon>
        <taxon>Viridiplantae</taxon>
        <taxon>Streptophyta</taxon>
        <taxon>Embryophyta</taxon>
        <taxon>Tracheophyta</taxon>
        <taxon>Spermatophyta</taxon>
        <taxon>Magnoliopsida</taxon>
        <taxon>eudicotyledons</taxon>
        <taxon>Gunneridae</taxon>
        <taxon>Pentapetalae</taxon>
        <taxon>asterids</taxon>
        <taxon>campanulids</taxon>
        <taxon>Asterales</taxon>
        <taxon>Asteraceae</taxon>
        <taxon>Asteroideae</taxon>
        <taxon>Anthemideae</taxon>
        <taxon>Anthemidinae</taxon>
        <taxon>Tanacetum</taxon>
    </lineage>
</organism>
<gene>
    <name evidence="2" type="ORF">Tco_0876025</name>
</gene>
<feature type="region of interest" description="Disordered" evidence="1">
    <location>
        <begin position="694"/>
        <end position="716"/>
    </location>
</feature>
<evidence type="ECO:0000256" key="1">
    <source>
        <dbReference type="SAM" id="MobiDB-lite"/>
    </source>
</evidence>